<protein>
    <recommendedName>
        <fullName evidence="4">Calcium-binding protein</fullName>
    </recommendedName>
</protein>
<feature type="chain" id="PRO_5011620616" description="Calcium-binding protein" evidence="1">
    <location>
        <begin position="26"/>
        <end position="425"/>
    </location>
</feature>
<dbReference type="InterPro" id="IPR017853">
    <property type="entry name" value="GH"/>
</dbReference>
<feature type="signal peptide" evidence="1">
    <location>
        <begin position="1"/>
        <end position="25"/>
    </location>
</feature>
<gene>
    <name evidence="2" type="ORF">SAMN05216466_101704</name>
</gene>
<name>A0A1G7QCA6_9BURK</name>
<evidence type="ECO:0000313" key="2">
    <source>
        <dbReference type="EMBL" id="SDF96207.1"/>
    </source>
</evidence>
<proteinExistence type="predicted"/>
<evidence type="ECO:0008006" key="4">
    <source>
        <dbReference type="Google" id="ProtNLM"/>
    </source>
</evidence>
<reference evidence="2 3" key="1">
    <citation type="submission" date="2016-10" db="EMBL/GenBank/DDBJ databases">
        <authorList>
            <person name="de Groot N.N."/>
        </authorList>
    </citation>
    <scope>NUCLEOTIDE SEQUENCE [LARGE SCALE GENOMIC DNA]</scope>
    <source>
        <strain evidence="2 3">LMG 2247</strain>
    </source>
</reference>
<sequence length="425" mass="45909">MRKFVLVLCVFSSVAGICLGSPAAADQTMSADRFVDSIAVNTHLNYTDGAYAKLKNVRDDLVWLGVRHVRDATPGGSAPISSYAYLADSGIKFDFVVRDEVAHALAQIKVAEAASRGSVEAVEGFNEINNWPIAYDGLKGDAAGLAAQQAIYAFVHGNASLATIPVYDLTGYEVLPVTTRAGSADYANQHVYPQNGEQPGYTANGDAWIERGIKGVEKFGLPVVITEFGYFSLPQSGWYLIGVDEESQAKGILNGLFDSAISGVSRMYLYELLDEKADPRGGNAGMHYGLFAFDNRAKPAATALHNLISILKANGNSASNRIERDGWRYTLSDLPPSGRHVLLRKADGTFEIALWNEVAFWDRASGKPMNSPPATVLVDLGSKAACINLYDPMLGPAPIEIQRNVQQIRVDVPDHPVLLEVAFPN</sequence>
<accession>A0A1G7QCA6</accession>
<dbReference type="EMBL" id="FNCJ01000001">
    <property type="protein sequence ID" value="SDF96207.1"/>
    <property type="molecule type" value="Genomic_DNA"/>
</dbReference>
<dbReference type="Gene3D" id="3.20.20.80">
    <property type="entry name" value="Glycosidases"/>
    <property type="match status" value="1"/>
</dbReference>
<dbReference type="AlphaFoldDB" id="A0A1G7QCA6"/>
<dbReference type="Proteomes" id="UP000199706">
    <property type="component" value="Unassembled WGS sequence"/>
</dbReference>
<evidence type="ECO:0000256" key="1">
    <source>
        <dbReference type="SAM" id="SignalP"/>
    </source>
</evidence>
<dbReference type="SUPFAM" id="SSF51445">
    <property type="entry name" value="(Trans)glycosidases"/>
    <property type="match status" value="1"/>
</dbReference>
<keyword evidence="1" id="KW-0732">Signal</keyword>
<dbReference type="RefSeq" id="WP_244106125.1">
    <property type="nucleotide sequence ID" value="NZ_CADERL010000003.1"/>
</dbReference>
<evidence type="ECO:0000313" key="3">
    <source>
        <dbReference type="Proteomes" id="UP000199706"/>
    </source>
</evidence>
<organism evidence="2 3">
    <name type="scientific">Paraburkholderia phenazinium</name>
    <dbReference type="NCBI Taxonomy" id="60549"/>
    <lineage>
        <taxon>Bacteria</taxon>
        <taxon>Pseudomonadati</taxon>
        <taxon>Pseudomonadota</taxon>
        <taxon>Betaproteobacteria</taxon>
        <taxon>Burkholderiales</taxon>
        <taxon>Burkholderiaceae</taxon>
        <taxon>Paraburkholderia</taxon>
    </lineage>
</organism>